<reference evidence="2 3" key="1">
    <citation type="journal article" date="2023" name="Plants (Basel)">
        <title>Bridging the Gap: Combining Genomics and Transcriptomics Approaches to Understand Stylosanthes scabra, an Orphan Legume from the Brazilian Caatinga.</title>
        <authorList>
            <person name="Ferreira-Neto J.R.C."/>
            <person name="da Silva M.D."/>
            <person name="Binneck E."/>
            <person name="de Melo N.F."/>
            <person name="da Silva R.H."/>
            <person name="de Melo A.L.T.M."/>
            <person name="Pandolfi V."/>
            <person name="Bustamante F.O."/>
            <person name="Brasileiro-Vidal A.C."/>
            <person name="Benko-Iseppon A.M."/>
        </authorList>
    </citation>
    <scope>NUCLEOTIDE SEQUENCE [LARGE SCALE GENOMIC DNA]</scope>
    <source>
        <tissue evidence="2">Leaves</tissue>
    </source>
</reference>
<accession>A0ABU6X0H3</accession>
<feature type="non-terminal residue" evidence="2">
    <location>
        <position position="1"/>
    </location>
</feature>
<proteinExistence type="predicted"/>
<gene>
    <name evidence="2" type="ORF">PIB30_112112</name>
</gene>
<feature type="compositionally biased region" description="Basic residues" evidence="1">
    <location>
        <begin position="14"/>
        <end position="23"/>
    </location>
</feature>
<keyword evidence="3" id="KW-1185">Reference proteome</keyword>
<dbReference type="Proteomes" id="UP001341840">
    <property type="component" value="Unassembled WGS sequence"/>
</dbReference>
<comment type="caution">
    <text evidence="2">The sequence shown here is derived from an EMBL/GenBank/DDBJ whole genome shotgun (WGS) entry which is preliminary data.</text>
</comment>
<evidence type="ECO:0000256" key="1">
    <source>
        <dbReference type="SAM" id="MobiDB-lite"/>
    </source>
</evidence>
<evidence type="ECO:0000313" key="3">
    <source>
        <dbReference type="Proteomes" id="UP001341840"/>
    </source>
</evidence>
<protein>
    <submittedName>
        <fullName evidence="2">Uncharacterized protein</fullName>
    </submittedName>
</protein>
<evidence type="ECO:0000313" key="2">
    <source>
        <dbReference type="EMBL" id="MED6191039.1"/>
    </source>
</evidence>
<dbReference type="EMBL" id="JASCZI010188930">
    <property type="protein sequence ID" value="MED6191039.1"/>
    <property type="molecule type" value="Genomic_DNA"/>
</dbReference>
<sequence>PSFRDEGRRPEGRVKKRYRKRSATRGLPRRSPILVLLSPKHAKLRSSDGIRCISAGMIAPANVCAHNHHKSASEGNGGAAERPRGAHLLALEPRPSRCPTRRSRAYGTRVGGRKDG</sequence>
<organism evidence="2 3">
    <name type="scientific">Stylosanthes scabra</name>
    <dbReference type="NCBI Taxonomy" id="79078"/>
    <lineage>
        <taxon>Eukaryota</taxon>
        <taxon>Viridiplantae</taxon>
        <taxon>Streptophyta</taxon>
        <taxon>Embryophyta</taxon>
        <taxon>Tracheophyta</taxon>
        <taxon>Spermatophyta</taxon>
        <taxon>Magnoliopsida</taxon>
        <taxon>eudicotyledons</taxon>
        <taxon>Gunneridae</taxon>
        <taxon>Pentapetalae</taxon>
        <taxon>rosids</taxon>
        <taxon>fabids</taxon>
        <taxon>Fabales</taxon>
        <taxon>Fabaceae</taxon>
        <taxon>Papilionoideae</taxon>
        <taxon>50 kb inversion clade</taxon>
        <taxon>dalbergioids sensu lato</taxon>
        <taxon>Dalbergieae</taxon>
        <taxon>Pterocarpus clade</taxon>
        <taxon>Stylosanthes</taxon>
    </lineage>
</organism>
<feature type="compositionally biased region" description="Basic and acidic residues" evidence="1">
    <location>
        <begin position="1"/>
        <end position="13"/>
    </location>
</feature>
<feature type="region of interest" description="Disordered" evidence="1">
    <location>
        <begin position="1"/>
        <end position="29"/>
    </location>
</feature>
<feature type="region of interest" description="Disordered" evidence="1">
    <location>
        <begin position="94"/>
        <end position="116"/>
    </location>
</feature>
<name>A0ABU6X0H3_9FABA</name>